<dbReference type="OrthoDB" id="153872at2759"/>
<dbReference type="SMART" id="SM00336">
    <property type="entry name" value="BBOX"/>
    <property type="match status" value="1"/>
</dbReference>
<dbReference type="PROSITE" id="PS50119">
    <property type="entry name" value="ZF_BBOX"/>
    <property type="match status" value="2"/>
</dbReference>
<dbReference type="GO" id="GO:0008270">
    <property type="term" value="F:zinc ion binding"/>
    <property type="evidence" value="ECO:0007669"/>
    <property type="project" value="UniProtKB-KW"/>
</dbReference>
<keyword evidence="8" id="KW-1185">Reference proteome</keyword>
<dbReference type="EMBL" id="BJWL01000002">
    <property type="protein sequence ID" value="GFY83201.1"/>
    <property type="molecule type" value="Genomic_DNA"/>
</dbReference>
<gene>
    <name evidence="7" type="ORF">Acr_02g0014410</name>
</gene>
<evidence type="ECO:0000256" key="5">
    <source>
        <dbReference type="SAM" id="MobiDB-lite"/>
    </source>
</evidence>
<reference evidence="7 8" key="1">
    <citation type="submission" date="2019-07" db="EMBL/GenBank/DDBJ databases">
        <title>De Novo Assembly of kiwifruit Actinidia rufa.</title>
        <authorList>
            <person name="Sugita-Konishi S."/>
            <person name="Sato K."/>
            <person name="Mori E."/>
            <person name="Abe Y."/>
            <person name="Kisaki G."/>
            <person name="Hamano K."/>
            <person name="Suezawa K."/>
            <person name="Otani M."/>
            <person name="Fukuda T."/>
            <person name="Manabe T."/>
            <person name="Gomi K."/>
            <person name="Tabuchi M."/>
            <person name="Akimitsu K."/>
            <person name="Kataoka I."/>
        </authorList>
    </citation>
    <scope>NUCLEOTIDE SEQUENCE [LARGE SCALE GENOMIC DNA]</scope>
    <source>
        <strain evidence="8">cv. Fuchu</strain>
    </source>
</reference>
<evidence type="ECO:0000313" key="7">
    <source>
        <dbReference type="EMBL" id="GFY83201.1"/>
    </source>
</evidence>
<feature type="region of interest" description="Disordered" evidence="5">
    <location>
        <begin position="198"/>
        <end position="224"/>
    </location>
</feature>
<accession>A0A7J0E9M6</accession>
<keyword evidence="2 4" id="KW-0863">Zinc-finger</keyword>
<dbReference type="CDD" id="cd19821">
    <property type="entry name" value="Bbox1_BBX-like"/>
    <property type="match status" value="1"/>
</dbReference>
<keyword evidence="3" id="KW-0862">Zinc</keyword>
<dbReference type="Pfam" id="PF00643">
    <property type="entry name" value="zf-B_box"/>
    <property type="match status" value="1"/>
</dbReference>
<dbReference type="PANTHER" id="PTHR31717:SF45">
    <property type="entry name" value="ZINC FINGER PROTEIN CONSTANS-LIKE 14-RELATED"/>
    <property type="match status" value="1"/>
</dbReference>
<organism evidence="7 8">
    <name type="scientific">Actinidia rufa</name>
    <dbReference type="NCBI Taxonomy" id="165716"/>
    <lineage>
        <taxon>Eukaryota</taxon>
        <taxon>Viridiplantae</taxon>
        <taxon>Streptophyta</taxon>
        <taxon>Embryophyta</taxon>
        <taxon>Tracheophyta</taxon>
        <taxon>Spermatophyta</taxon>
        <taxon>Magnoliopsida</taxon>
        <taxon>eudicotyledons</taxon>
        <taxon>Gunneridae</taxon>
        <taxon>Pentapetalae</taxon>
        <taxon>asterids</taxon>
        <taxon>Ericales</taxon>
        <taxon>Actinidiaceae</taxon>
        <taxon>Actinidia</taxon>
    </lineage>
</organism>
<feature type="domain" description="B box-type" evidence="6">
    <location>
        <begin position="10"/>
        <end position="57"/>
    </location>
</feature>
<evidence type="ECO:0000256" key="2">
    <source>
        <dbReference type="ARBA" id="ARBA00022771"/>
    </source>
</evidence>
<feature type="domain" description="B box-type" evidence="6">
    <location>
        <begin position="53"/>
        <end position="100"/>
    </location>
</feature>
<evidence type="ECO:0000313" key="8">
    <source>
        <dbReference type="Proteomes" id="UP000585474"/>
    </source>
</evidence>
<dbReference type="Proteomes" id="UP000585474">
    <property type="component" value="Unassembled WGS sequence"/>
</dbReference>
<keyword evidence="1" id="KW-0479">Metal-binding</keyword>
<comment type="caution">
    <text evidence="7">The sequence shown here is derived from an EMBL/GenBank/DDBJ whole genome shotgun (WGS) entry which is preliminary data.</text>
</comment>
<dbReference type="PANTHER" id="PTHR31717">
    <property type="entry name" value="ZINC FINGER PROTEIN CONSTANS-LIKE 10"/>
    <property type="match status" value="1"/>
</dbReference>
<proteinExistence type="predicted"/>
<evidence type="ECO:0000259" key="6">
    <source>
        <dbReference type="PROSITE" id="PS50119"/>
    </source>
</evidence>
<dbReference type="InterPro" id="IPR049808">
    <property type="entry name" value="CONSTANS-like_Bbox1"/>
</dbReference>
<evidence type="ECO:0000256" key="3">
    <source>
        <dbReference type="ARBA" id="ARBA00022833"/>
    </source>
</evidence>
<protein>
    <submittedName>
        <fullName evidence="7">B-box type zinc finger protein with CCT domain-containing protein</fullName>
    </submittedName>
</protein>
<dbReference type="InterPro" id="IPR000315">
    <property type="entry name" value="Znf_B-box"/>
</dbReference>
<sequence length="410" mass="45500">MDKNCKSTASAISACDFCNQKSAVLYCKADSAKLCLFCDQQVHSANALSLKHVRSQICDNCQSDSVSVRCSTEGLVLCSDCDWDAHGNCSVSGLHDRAAIEGFSGCPSASELASLWGFDLKTQKSANSSDYTSVCKSMVFNFHDLMAITEDECPNSVSVPSFDTPGVSNLRNSCCGRYKNVVYKQVVELAKREVVRADGDGAEMGPGTPQYANSESLEDGNGGDEELLHQRTTLTSMLMDPGESACVAEVNNMWNCNPTYQTPQIWDFNSGRSKDCEEPDQIETGRGPENSDFVINNYSDFIKETSLATTEMMEDMYEMNCSIIYKGMPLQHNQSSCRPAKAESNSLLVLESRLHEPKTYSSISNIQFKEQRLLSRTVRTTMTNVDMELMAQNRGNAMMRYKEKKKTRRQ</sequence>
<evidence type="ECO:0000256" key="4">
    <source>
        <dbReference type="PROSITE-ProRule" id="PRU00024"/>
    </source>
</evidence>
<evidence type="ECO:0000256" key="1">
    <source>
        <dbReference type="ARBA" id="ARBA00022723"/>
    </source>
</evidence>
<name>A0A7J0E9M6_9ERIC</name>
<dbReference type="AlphaFoldDB" id="A0A7J0E9M6"/>